<sequence length="54" mass="5394">MQPASPASTCRSAYDPPPTMHAGSCQTAETRASAARVGGGNAAPQCQLEATASM</sequence>
<feature type="region of interest" description="Disordered" evidence="1">
    <location>
        <begin position="1"/>
        <end position="24"/>
    </location>
</feature>
<gene>
    <name evidence="2" type="ORF">CC77DRAFT_951427</name>
</gene>
<proteinExistence type="predicted"/>
<feature type="compositionally biased region" description="Polar residues" evidence="1">
    <location>
        <begin position="1"/>
        <end position="11"/>
    </location>
</feature>
<accession>A0A177D0L8</accession>
<dbReference type="RefSeq" id="XP_018378645.1">
    <property type="nucleotide sequence ID" value="XM_018535381.1"/>
</dbReference>
<evidence type="ECO:0000313" key="2">
    <source>
        <dbReference type="EMBL" id="OAG13224.1"/>
    </source>
</evidence>
<name>A0A177D0L8_ALTAL</name>
<evidence type="ECO:0000313" key="3">
    <source>
        <dbReference type="Proteomes" id="UP000077248"/>
    </source>
</evidence>
<dbReference type="EMBL" id="KV441520">
    <property type="protein sequence ID" value="OAG13224.1"/>
    <property type="molecule type" value="Genomic_DNA"/>
</dbReference>
<reference evidence="2 3" key="1">
    <citation type="submission" date="2016-05" db="EMBL/GenBank/DDBJ databases">
        <title>Comparative analysis of secretome profiles of manganese(II)-oxidizing ascomycete fungi.</title>
        <authorList>
            <consortium name="DOE Joint Genome Institute"/>
            <person name="Zeiner C.A."/>
            <person name="Purvine S.O."/>
            <person name="Zink E.M."/>
            <person name="Wu S."/>
            <person name="Pasa-Tolic L."/>
            <person name="Chaput D.L."/>
            <person name="Haridas S."/>
            <person name="Grigoriev I.V."/>
            <person name="Santelli C.M."/>
            <person name="Hansel C.M."/>
        </authorList>
    </citation>
    <scope>NUCLEOTIDE SEQUENCE [LARGE SCALE GENOMIC DNA]</scope>
    <source>
        <strain evidence="2 3">SRC1lrK2f</strain>
    </source>
</reference>
<protein>
    <submittedName>
        <fullName evidence="2">Uncharacterized protein</fullName>
    </submittedName>
</protein>
<dbReference type="KEGG" id="aalt:CC77DRAFT_951427"/>
<dbReference type="VEuPathDB" id="FungiDB:CC77DRAFT_951427"/>
<keyword evidence="3" id="KW-1185">Reference proteome</keyword>
<dbReference type="Proteomes" id="UP000077248">
    <property type="component" value="Unassembled WGS sequence"/>
</dbReference>
<dbReference type="AlphaFoldDB" id="A0A177D0L8"/>
<dbReference type="GeneID" id="29120975"/>
<organism evidence="2 3">
    <name type="scientific">Alternaria alternata</name>
    <name type="common">Alternaria rot fungus</name>
    <name type="synonym">Torula alternata</name>
    <dbReference type="NCBI Taxonomy" id="5599"/>
    <lineage>
        <taxon>Eukaryota</taxon>
        <taxon>Fungi</taxon>
        <taxon>Dikarya</taxon>
        <taxon>Ascomycota</taxon>
        <taxon>Pezizomycotina</taxon>
        <taxon>Dothideomycetes</taxon>
        <taxon>Pleosporomycetidae</taxon>
        <taxon>Pleosporales</taxon>
        <taxon>Pleosporineae</taxon>
        <taxon>Pleosporaceae</taxon>
        <taxon>Alternaria</taxon>
        <taxon>Alternaria sect. Alternaria</taxon>
        <taxon>Alternaria alternata complex</taxon>
    </lineage>
</organism>
<evidence type="ECO:0000256" key="1">
    <source>
        <dbReference type="SAM" id="MobiDB-lite"/>
    </source>
</evidence>